<dbReference type="Proteomes" id="UP001050691">
    <property type="component" value="Unassembled WGS sequence"/>
</dbReference>
<dbReference type="CDD" id="cd00229">
    <property type="entry name" value="SGNH_hydrolase"/>
    <property type="match status" value="1"/>
</dbReference>
<dbReference type="PANTHER" id="PTHR34407">
    <property type="entry name" value="EXPRESSED PROTEIN"/>
    <property type="match status" value="1"/>
</dbReference>
<organism evidence="1 2">
    <name type="scientific">Clathrus columnatus</name>
    <dbReference type="NCBI Taxonomy" id="1419009"/>
    <lineage>
        <taxon>Eukaryota</taxon>
        <taxon>Fungi</taxon>
        <taxon>Dikarya</taxon>
        <taxon>Basidiomycota</taxon>
        <taxon>Agaricomycotina</taxon>
        <taxon>Agaricomycetes</taxon>
        <taxon>Phallomycetidae</taxon>
        <taxon>Phallales</taxon>
        <taxon>Clathraceae</taxon>
        <taxon>Clathrus</taxon>
    </lineage>
</organism>
<evidence type="ECO:0000313" key="2">
    <source>
        <dbReference type="Proteomes" id="UP001050691"/>
    </source>
</evidence>
<dbReference type="EMBL" id="BPWL01000007">
    <property type="protein sequence ID" value="GJJ12747.1"/>
    <property type="molecule type" value="Genomic_DNA"/>
</dbReference>
<comment type="caution">
    <text evidence="1">The sequence shown here is derived from an EMBL/GenBank/DDBJ whole genome shotgun (WGS) entry which is preliminary data.</text>
</comment>
<protein>
    <recommendedName>
        <fullName evidence="3">SGNH hydrolase-type esterase domain-containing protein</fullName>
    </recommendedName>
</protein>
<dbReference type="AlphaFoldDB" id="A0AAV5AGK2"/>
<dbReference type="PANTHER" id="PTHR34407:SF1">
    <property type="entry name" value="SGNH HYDROLASE-TYPE ESTERASE DOMAIN-CONTAINING PROTEIN"/>
    <property type="match status" value="1"/>
</dbReference>
<reference evidence="1" key="1">
    <citation type="submission" date="2021-10" db="EMBL/GenBank/DDBJ databases">
        <title>De novo Genome Assembly of Clathrus columnatus (Basidiomycota, Fungi) Using Illumina and Nanopore Sequence Data.</title>
        <authorList>
            <person name="Ogiso-Tanaka E."/>
            <person name="Itagaki H."/>
            <person name="Hosoya T."/>
            <person name="Hosaka K."/>
        </authorList>
    </citation>
    <scope>NUCLEOTIDE SEQUENCE</scope>
    <source>
        <strain evidence="1">MO-923</strain>
    </source>
</reference>
<evidence type="ECO:0008006" key="3">
    <source>
        <dbReference type="Google" id="ProtNLM"/>
    </source>
</evidence>
<name>A0AAV5AGK2_9AGAM</name>
<gene>
    <name evidence="1" type="ORF">Clacol_006992</name>
</gene>
<sequence>MVYEPNRTTGQTSFLEAWKGLFPNSQTELYNGAVPATGSDYLSVCFGEHLDEDVDLVLIELAINDQRLESNANAYEWLLRGVLELPKRPAVINLQVTSAQYYDTPILSIRNFLVPYILKHAELDEYYFCKNKEGTDWRHVDVHGHKVMADILIAYTQRQICAVEMGKSRLQKADLKINEQLPKMEDLDDIPRKYDRDTVLEKFSPTCQSVRTTKHPLTPIENQGWYVSTSATIIIISHCSYLFGRTIWTFKGRLDKPYLVAKNPGDFVKFEVLVGTMRRVRITYLKSKTFGLGDVWCWLDDDRAKGTKVSGWWNKENLNIARVIVLSENAEPGKHTVTCEIMQETSDPGKGT</sequence>
<evidence type="ECO:0000313" key="1">
    <source>
        <dbReference type="EMBL" id="GJJ12747.1"/>
    </source>
</evidence>
<accession>A0AAV5AGK2</accession>
<dbReference type="SUPFAM" id="SSF52266">
    <property type="entry name" value="SGNH hydrolase"/>
    <property type="match status" value="1"/>
</dbReference>
<keyword evidence="2" id="KW-1185">Reference proteome</keyword>
<proteinExistence type="predicted"/>